<evidence type="ECO:0000313" key="2">
    <source>
        <dbReference type="Proteomes" id="UP000198744"/>
    </source>
</evidence>
<reference evidence="1 2" key="1">
    <citation type="submission" date="2016-10" db="EMBL/GenBank/DDBJ databases">
        <authorList>
            <person name="de Groot N.N."/>
        </authorList>
    </citation>
    <scope>NUCLEOTIDE SEQUENCE [LARGE SCALE GENOMIC DNA]</scope>
    <source>
        <strain evidence="1 2">DSM 8423</strain>
    </source>
</reference>
<dbReference type="AlphaFoldDB" id="A0A1H7VQP4"/>
<accession>A0A1H7VQP4</accession>
<dbReference type="EMBL" id="FOBS01000004">
    <property type="protein sequence ID" value="SEM11137.1"/>
    <property type="molecule type" value="Genomic_DNA"/>
</dbReference>
<protein>
    <submittedName>
        <fullName evidence="1">Uncharacterized protein</fullName>
    </submittedName>
</protein>
<evidence type="ECO:0000313" key="1">
    <source>
        <dbReference type="EMBL" id="SEM11137.1"/>
    </source>
</evidence>
<keyword evidence="2" id="KW-1185">Reference proteome</keyword>
<sequence length="119" mass="13728">MEITEGLESKSIEELHEINRQLVALIRDKEREREREVKGQFAIGDQVWFRRTKNGEIIHGIVKGINLNTLRVQKIGSHVRWAVSPSLCHKEFEKLFRGHEASMPAKTQMMTGYSVGLSR</sequence>
<dbReference type="RefSeq" id="WP_093882459.1">
    <property type="nucleotide sequence ID" value="NZ_FOBS01000004.1"/>
</dbReference>
<proteinExistence type="predicted"/>
<name>A0A1H7VQP4_9BACT</name>
<organism evidence="1 2">
    <name type="scientific">Syntrophus gentianae</name>
    <dbReference type="NCBI Taxonomy" id="43775"/>
    <lineage>
        <taxon>Bacteria</taxon>
        <taxon>Pseudomonadati</taxon>
        <taxon>Thermodesulfobacteriota</taxon>
        <taxon>Syntrophia</taxon>
        <taxon>Syntrophales</taxon>
        <taxon>Syntrophaceae</taxon>
        <taxon>Syntrophus</taxon>
    </lineage>
</organism>
<dbReference type="Proteomes" id="UP000198744">
    <property type="component" value="Unassembled WGS sequence"/>
</dbReference>
<gene>
    <name evidence="1" type="ORF">SAMN04489760_104106</name>
</gene>